<dbReference type="Gene3D" id="3.30.70.20">
    <property type="match status" value="1"/>
</dbReference>
<dbReference type="AlphaFoldDB" id="A0A6M8IXC5"/>
<dbReference type="InterPro" id="IPR052911">
    <property type="entry name" value="Corrinoid_activation_enz"/>
</dbReference>
<dbReference type="EMBL" id="CP053716">
    <property type="protein sequence ID" value="QKF07435.1"/>
    <property type="molecule type" value="Genomic_DNA"/>
</dbReference>
<dbReference type="KEGG" id="bwa:HLV38_04355"/>
<keyword evidence="4" id="KW-1185">Reference proteome</keyword>
<feature type="compositionally biased region" description="Low complexity" evidence="1">
    <location>
        <begin position="137"/>
        <end position="147"/>
    </location>
</feature>
<proteinExistence type="predicted"/>
<organism evidence="3 4">
    <name type="scientific">Berryella wangjianweii</name>
    <dbReference type="NCBI Taxonomy" id="2734634"/>
    <lineage>
        <taxon>Bacteria</taxon>
        <taxon>Bacillati</taxon>
        <taxon>Actinomycetota</taxon>
        <taxon>Coriobacteriia</taxon>
        <taxon>Eggerthellales</taxon>
        <taxon>Eggerthellaceae</taxon>
        <taxon>Berryella</taxon>
    </lineage>
</organism>
<evidence type="ECO:0000313" key="3">
    <source>
        <dbReference type="EMBL" id="QKF07435.1"/>
    </source>
</evidence>
<dbReference type="PROSITE" id="PS51379">
    <property type="entry name" value="4FE4S_FER_2"/>
    <property type="match status" value="2"/>
</dbReference>
<accession>A0A6M8IXC5</accession>
<feature type="region of interest" description="Disordered" evidence="1">
    <location>
        <begin position="126"/>
        <end position="157"/>
    </location>
</feature>
<evidence type="ECO:0000256" key="1">
    <source>
        <dbReference type="SAM" id="MobiDB-lite"/>
    </source>
</evidence>
<dbReference type="Proteomes" id="UP000503297">
    <property type="component" value="Chromosome"/>
</dbReference>
<reference evidence="4" key="1">
    <citation type="submission" date="2020-05" db="EMBL/GenBank/DDBJ databases">
        <title>Novel species in genus Nocardioides.</title>
        <authorList>
            <person name="Zhang G."/>
        </authorList>
    </citation>
    <scope>NUCLEOTIDE SEQUENCE [LARGE SCALE GENOMIC DNA]</scope>
    <source>
        <strain evidence="4">zg-1050</strain>
    </source>
</reference>
<dbReference type="SUPFAM" id="SSF54862">
    <property type="entry name" value="4Fe-4S ferredoxins"/>
    <property type="match status" value="1"/>
</dbReference>
<evidence type="ECO:0000259" key="2">
    <source>
        <dbReference type="PROSITE" id="PS51379"/>
    </source>
</evidence>
<evidence type="ECO:0000313" key="4">
    <source>
        <dbReference type="Proteomes" id="UP000503297"/>
    </source>
</evidence>
<dbReference type="PANTHER" id="PTHR42895">
    <property type="entry name" value="IRON-SULFUR CLUSTER-BINDING PROTEIN-RELATED"/>
    <property type="match status" value="1"/>
</dbReference>
<feature type="domain" description="4Fe-4S ferredoxin-type" evidence="2">
    <location>
        <begin position="34"/>
        <end position="63"/>
    </location>
</feature>
<feature type="domain" description="4Fe-4S ferredoxin-type" evidence="2">
    <location>
        <begin position="4"/>
        <end position="33"/>
    </location>
</feature>
<sequence length="321" mass="32984">MIRRVIQIDDERCDGCGVCATACHEGAIAIVDGKARLMRDDYCDGLGDCLPACPTNAISFIEREAADYDAAAVAANLRARAQGSQAAASSATVASASAEVANAMRESMIAAARHMDVLSTLAPAAGATAETPHDEPMAAAPSAAPAAGVTKEGASAPGCSCPGSHAQRIVRQSAVGTPAASVAPSAAGSAAVTATTTEPGSELTNWPVQIKLAPTGAPYFQGAHLLIAADCCAYAYAGFHQRLMRNRVALIGCPKLDAVDYADKLCQIIRDNDIRSVAIARMEVPCCAGIEHMAVGALKASGKFIPWQVVTFSRDGRVLDA</sequence>
<dbReference type="Pfam" id="PF12838">
    <property type="entry name" value="Fer4_7"/>
    <property type="match status" value="1"/>
</dbReference>
<name>A0A6M8IXC5_9ACTN</name>
<gene>
    <name evidence="3" type="ORF">HLV38_04355</name>
</gene>
<dbReference type="PANTHER" id="PTHR42895:SF1">
    <property type="entry name" value="IRON-SULFUR CLUSTER PROTEIN"/>
    <property type="match status" value="1"/>
</dbReference>
<protein>
    <submittedName>
        <fullName evidence="3">4Fe-4S binding protein</fullName>
    </submittedName>
</protein>
<dbReference type="InterPro" id="IPR017896">
    <property type="entry name" value="4Fe4S_Fe-S-bd"/>
</dbReference>